<comment type="caution">
    <text evidence="2">The sequence shown here is derived from an EMBL/GenBank/DDBJ whole genome shotgun (WGS) entry which is preliminary data.</text>
</comment>
<sequence>MTQATEMDLWPIGNCQVAGLIDRSARLVWGCVPRFDGDPAFSSLLDGRDPDSSDAVGLWAIDMEDCATIEQDYVRNTPILRSVLTDQQGNSVELIDFCPRFQRLGRMYRPVSFARIVRPLHGSPRIRVRLRPTRNWGDPNVVRTSGSNHIRYLLEGVQLRLSTNAPVGLLQEERTFRVEKPLHFFLGPDESFSGDIALSIEEMLRYTTQHWQEWTRGLATPFEWQEVVIRCAITLKLCQYEETGAIVAALTTSIPEHEGSERNWDYRYCWIRDAYYTVQALNRVGALDVLEGYLSYLRNIVDEAKGGMIQPLYGVLGEATLVERVAPRLAGYRGQGPVRVGNQAYEQVQHDAYGQIVLSNVQAFFDHRLFRIAGREDFESLERVGERAWELYDKPDAGLWELRTRQSVHTYSAAMCWAACDRLANAAERLGLDERQDFWAERAAAMRATIEDSAWRADTNRMSATFGGDDLDASLLQLLELRFLSPDDERFLGTLAATEQGLRRGSHMLRYATEDDFGLPHTAFNVCTFWLIEALHFTGRNADARELFEEMLSRRTEAGLLSEDIDPASGELWGNYPQTYSLVGMINCAVLLSQPWSAIR</sequence>
<evidence type="ECO:0000259" key="1">
    <source>
        <dbReference type="Pfam" id="PF00723"/>
    </source>
</evidence>
<dbReference type="PANTHER" id="PTHR31616:SF0">
    <property type="entry name" value="GLUCAN 1,4-ALPHA-GLUCOSIDASE"/>
    <property type="match status" value="1"/>
</dbReference>
<proteinExistence type="predicted"/>
<name>A0ABS6XM85_9SPHN</name>
<accession>A0ABS6XM85</accession>
<organism evidence="2 3">
    <name type="scientific">Stakelama flava</name>
    <dbReference type="NCBI Taxonomy" id="2860338"/>
    <lineage>
        <taxon>Bacteria</taxon>
        <taxon>Pseudomonadati</taxon>
        <taxon>Pseudomonadota</taxon>
        <taxon>Alphaproteobacteria</taxon>
        <taxon>Sphingomonadales</taxon>
        <taxon>Sphingomonadaceae</taxon>
        <taxon>Stakelama</taxon>
    </lineage>
</organism>
<dbReference type="Proteomes" id="UP001197214">
    <property type="component" value="Unassembled WGS sequence"/>
</dbReference>
<dbReference type="EMBL" id="JAHWZX010000004">
    <property type="protein sequence ID" value="MBW4330540.1"/>
    <property type="molecule type" value="Genomic_DNA"/>
</dbReference>
<dbReference type="Pfam" id="PF00723">
    <property type="entry name" value="Glyco_hydro_15"/>
    <property type="match status" value="1"/>
</dbReference>
<dbReference type="GO" id="GO:0016787">
    <property type="term" value="F:hydrolase activity"/>
    <property type="evidence" value="ECO:0007669"/>
    <property type="project" value="UniProtKB-KW"/>
</dbReference>
<protein>
    <submittedName>
        <fullName evidence="2">Glycoside hydrolase family 15 protein</fullName>
    </submittedName>
</protein>
<evidence type="ECO:0000313" key="3">
    <source>
        <dbReference type="Proteomes" id="UP001197214"/>
    </source>
</evidence>
<keyword evidence="2" id="KW-0378">Hydrolase</keyword>
<keyword evidence="3" id="KW-1185">Reference proteome</keyword>
<evidence type="ECO:0000313" key="2">
    <source>
        <dbReference type="EMBL" id="MBW4330540.1"/>
    </source>
</evidence>
<reference evidence="2 3" key="1">
    <citation type="submission" date="2021-07" db="EMBL/GenBank/DDBJ databases">
        <title>Stakelama flava sp. nov., a novel endophytic bacterium isolated from branch of Kandelia candel.</title>
        <authorList>
            <person name="Tuo L."/>
        </authorList>
    </citation>
    <scope>NUCLEOTIDE SEQUENCE [LARGE SCALE GENOMIC DNA]</scope>
    <source>
        <strain evidence="2 3">CBK3Z-3</strain>
    </source>
</reference>
<dbReference type="PANTHER" id="PTHR31616">
    <property type="entry name" value="TREHALASE"/>
    <property type="match status" value="1"/>
</dbReference>
<dbReference type="RefSeq" id="WP_219237638.1">
    <property type="nucleotide sequence ID" value="NZ_JAHWZX010000004.1"/>
</dbReference>
<gene>
    <name evidence="2" type="ORF">KY084_06580</name>
</gene>
<dbReference type="InterPro" id="IPR011613">
    <property type="entry name" value="GH15-like"/>
</dbReference>
<feature type="domain" description="GH15-like" evidence="1">
    <location>
        <begin position="226"/>
        <end position="589"/>
    </location>
</feature>